<accession>B1WQL9</accession>
<evidence type="ECO:0000313" key="1">
    <source>
        <dbReference type="EMBL" id="ACB51730.1"/>
    </source>
</evidence>
<dbReference type="KEGG" id="cyt:cce_2381"/>
<gene>
    <name evidence="1" type="ordered locus">cce_2381</name>
</gene>
<keyword evidence="2" id="KW-1185">Reference proteome</keyword>
<dbReference type="EMBL" id="CP000806">
    <property type="protein sequence ID" value="ACB51730.1"/>
    <property type="molecule type" value="Genomic_DNA"/>
</dbReference>
<dbReference type="Proteomes" id="UP000001203">
    <property type="component" value="Chromosome circular"/>
</dbReference>
<name>B1WQL9_CROS5</name>
<evidence type="ECO:0000313" key="2">
    <source>
        <dbReference type="Proteomes" id="UP000001203"/>
    </source>
</evidence>
<dbReference type="eggNOG" id="ENOG5032RIP">
    <property type="taxonomic scope" value="Bacteria"/>
</dbReference>
<dbReference type="OrthoDB" id="529990at2"/>
<proteinExistence type="predicted"/>
<dbReference type="STRING" id="43989.cce_2381"/>
<sequence length="289" mass="33814">MRLLFIFNLNNFRTTGKRKQRIKNFHRLKLLIIITFKALALEWMISVPVVLANCNDRVASLTLVQPIMERLWPKLKAENPIYAQLKDDSITLTEGFATLTGTQKQQALEPLKLGYNNNWFEFLTPEEKQSALQDRGLGAISPYRVYGSDGRLISVPYDGCTRLTLLTEKDRFSYYYQTLIYRNRLEVGQNDITPQMLRNAGQPSWRKVNVPISPQQEQQIRLQFWQTIGYDQVDEGWWIAWVPEQGHFEINVPVDYDKNPLQNYRQIASPKYKYVVIDNEGTLRNFESD</sequence>
<reference evidence="1 2" key="1">
    <citation type="journal article" date="2008" name="Proc. Natl. Acad. Sci. U.S.A.">
        <title>The genome of Cyanothece 51142, a unicellular diazotrophic cyanobacterium important in the marine nitrogen cycle.</title>
        <authorList>
            <person name="Welsh E.A."/>
            <person name="Liberton M."/>
            <person name="Stoeckel J."/>
            <person name="Loh T."/>
            <person name="Elvitigala T."/>
            <person name="Wang C."/>
            <person name="Wollam A."/>
            <person name="Fulton R.S."/>
            <person name="Clifton S.W."/>
            <person name="Jacobs J.M."/>
            <person name="Aurora R."/>
            <person name="Ghosh B.K."/>
            <person name="Sherman L.A."/>
            <person name="Smith R.D."/>
            <person name="Wilson R.K."/>
            <person name="Pakrasi H.B."/>
        </authorList>
    </citation>
    <scope>NUCLEOTIDE SEQUENCE [LARGE SCALE GENOMIC DNA]</scope>
    <source>
        <strain evidence="2">ATCC 51142 / BH68</strain>
    </source>
</reference>
<protein>
    <submittedName>
        <fullName evidence="1">Uncharacterized protein</fullName>
    </submittedName>
</protein>
<dbReference type="AlphaFoldDB" id="B1WQL9"/>
<dbReference type="HOGENOM" id="CLU_1141282_0_0_3"/>
<organism evidence="1 2">
    <name type="scientific">Crocosphaera subtropica (strain ATCC 51142 / BH68)</name>
    <name type="common">Cyanothece sp. (strain ATCC 51142)</name>
    <dbReference type="NCBI Taxonomy" id="43989"/>
    <lineage>
        <taxon>Bacteria</taxon>
        <taxon>Bacillati</taxon>
        <taxon>Cyanobacteriota</taxon>
        <taxon>Cyanophyceae</taxon>
        <taxon>Oscillatoriophycideae</taxon>
        <taxon>Chroococcales</taxon>
        <taxon>Aphanothecaceae</taxon>
        <taxon>Crocosphaera</taxon>
        <taxon>Crocosphaera subtropica</taxon>
    </lineage>
</organism>